<feature type="signal peptide" evidence="1">
    <location>
        <begin position="1"/>
        <end position="20"/>
    </location>
</feature>
<dbReference type="RefSeq" id="WP_179512207.1">
    <property type="nucleotide sequence ID" value="NZ_JANFAU010000023.1"/>
</dbReference>
<evidence type="ECO:0000256" key="1">
    <source>
        <dbReference type="SAM" id="SignalP"/>
    </source>
</evidence>
<gene>
    <name evidence="2" type="ORF">NEE01_23170</name>
</gene>
<sequence length="152" mass="16129">MKPLLLAPVALFLLSAAAPSEPARGVLTVDVGNVRAATGLVQVDVCPEAKFLKEDCPWSGNARARLGTTRVTIGNLPPGHYAVQAYLDENSNGKVDRGLFGIPKEGIGFSNDAKIRLGPPKFAEAAFAFNGHSHTIAFQLRYFMGAKGPPAR</sequence>
<comment type="caution">
    <text evidence="2">The sequence shown here is derived from an EMBL/GenBank/DDBJ whole genome shotgun (WGS) entry which is preliminary data.</text>
</comment>
<evidence type="ECO:0000313" key="2">
    <source>
        <dbReference type="EMBL" id="MCW6537686.1"/>
    </source>
</evidence>
<evidence type="ECO:0000313" key="3">
    <source>
        <dbReference type="Proteomes" id="UP001165565"/>
    </source>
</evidence>
<dbReference type="InterPro" id="IPR018673">
    <property type="entry name" value="DUF2141"/>
</dbReference>
<name>A0AA41ZJ79_9SPHN</name>
<dbReference type="Proteomes" id="UP001165565">
    <property type="component" value="Unassembled WGS sequence"/>
</dbReference>
<reference evidence="2" key="1">
    <citation type="submission" date="2022-06" db="EMBL/GenBank/DDBJ databases">
        <title>Sphingomonas sp. nov. isolated from rhizosphere soil of tomato.</title>
        <authorList>
            <person name="Dong H."/>
            <person name="Gao R."/>
        </authorList>
    </citation>
    <scope>NUCLEOTIDE SEQUENCE</scope>
    <source>
        <strain evidence="2">MMSM24</strain>
    </source>
</reference>
<dbReference type="Pfam" id="PF09912">
    <property type="entry name" value="DUF2141"/>
    <property type="match status" value="1"/>
</dbReference>
<dbReference type="AlphaFoldDB" id="A0AA41ZJ79"/>
<dbReference type="EMBL" id="JANFAV010000029">
    <property type="protein sequence ID" value="MCW6537686.1"/>
    <property type="molecule type" value="Genomic_DNA"/>
</dbReference>
<accession>A0AA41ZJ79</accession>
<keyword evidence="3" id="KW-1185">Reference proteome</keyword>
<proteinExistence type="predicted"/>
<feature type="chain" id="PRO_5041405126" evidence="1">
    <location>
        <begin position="21"/>
        <end position="152"/>
    </location>
</feature>
<organism evidence="2 3">
    <name type="scientific">Sphingomonas lycopersici</name>
    <dbReference type="NCBI Taxonomy" id="2951807"/>
    <lineage>
        <taxon>Bacteria</taxon>
        <taxon>Pseudomonadati</taxon>
        <taxon>Pseudomonadota</taxon>
        <taxon>Alphaproteobacteria</taxon>
        <taxon>Sphingomonadales</taxon>
        <taxon>Sphingomonadaceae</taxon>
        <taxon>Sphingomonas</taxon>
    </lineage>
</organism>
<keyword evidence="1" id="KW-0732">Signal</keyword>
<protein>
    <submittedName>
        <fullName evidence="2">DUF2141 domain-containing protein</fullName>
    </submittedName>
</protein>